<reference evidence="2 3" key="1">
    <citation type="submission" date="2018-06" db="EMBL/GenBank/DDBJ databases">
        <authorList>
            <consortium name="Pathogen Informatics"/>
            <person name="Doyle S."/>
        </authorList>
    </citation>
    <scope>NUCLEOTIDE SEQUENCE [LARGE SCALE GENOMIC DNA]</scope>
    <source>
        <strain evidence="2 3">NCTC11388</strain>
    </source>
</reference>
<evidence type="ECO:0000313" key="3">
    <source>
        <dbReference type="Proteomes" id="UP000254893"/>
    </source>
</evidence>
<dbReference type="SUPFAM" id="SSF75005">
    <property type="entry name" value="Arabinanase/levansucrase/invertase"/>
    <property type="match status" value="1"/>
</dbReference>
<sequence>MKSLELNTDTLVLHRIMLRIVAAITLSITMYISMSTASAQQTNPFFGHIGKVRYNSGFSMDDYWVWCGSVIKDEKGMYHMFASRWPKKFPFHPTWMVASEIVRAESPTPEGPYTFKEVVLPARGAQYWDGRSTHNPSISKFGDKYILFYMGSTHPFDDPKDASQLSLNSVYATVGRSNKRIGVAIADAVTGPWKRLDKPVLDSKPNTFYSFLTSNPAPLIRKDGSVLMVFKGRAYGQKYPYQSSQKIGIAYAKSIQDTFTVLNNNLPLFADAAYSEFEDPFLWEDKDGLHLLMKDMTSKMTGEHHAGVLFHSKDGVKWTIDKQPKAYSLILQFEDGKEITMGQLERPFVLFENGKPVCMFFATMDGKGGFENGTKSWNIAIPVN</sequence>
<keyword evidence="1" id="KW-0812">Transmembrane</keyword>
<dbReference type="InterPro" id="IPR023296">
    <property type="entry name" value="Glyco_hydro_beta-prop_sf"/>
</dbReference>
<dbReference type="CDD" id="cd08994">
    <property type="entry name" value="GH43_62_32_68_117_130-like"/>
    <property type="match status" value="1"/>
</dbReference>
<proteinExistence type="predicted"/>
<protein>
    <recommendedName>
        <fullName evidence="4">Glycosyl hydrolase family 43</fullName>
    </recommendedName>
</protein>
<evidence type="ECO:0000256" key="1">
    <source>
        <dbReference type="SAM" id="Phobius"/>
    </source>
</evidence>
<keyword evidence="1" id="KW-1133">Transmembrane helix</keyword>
<evidence type="ECO:0000313" key="2">
    <source>
        <dbReference type="EMBL" id="SUJ25805.1"/>
    </source>
</evidence>
<dbReference type="Gene3D" id="2.115.10.20">
    <property type="entry name" value="Glycosyl hydrolase domain, family 43"/>
    <property type="match status" value="1"/>
</dbReference>
<feature type="transmembrane region" description="Helical" evidence="1">
    <location>
        <begin position="12"/>
        <end position="34"/>
    </location>
</feature>
<keyword evidence="1" id="KW-0472">Membrane</keyword>
<gene>
    <name evidence="2" type="ORF">NCTC11388_03855</name>
</gene>
<accession>A0A380CS74</accession>
<dbReference type="Proteomes" id="UP000254893">
    <property type="component" value="Unassembled WGS sequence"/>
</dbReference>
<dbReference type="EMBL" id="UGYW01000002">
    <property type="protein sequence ID" value="SUJ25805.1"/>
    <property type="molecule type" value="Genomic_DNA"/>
</dbReference>
<organism evidence="2 3">
    <name type="scientific">Sphingobacterium spiritivorum</name>
    <name type="common">Flavobacterium spiritivorum</name>
    <dbReference type="NCBI Taxonomy" id="258"/>
    <lineage>
        <taxon>Bacteria</taxon>
        <taxon>Pseudomonadati</taxon>
        <taxon>Bacteroidota</taxon>
        <taxon>Sphingobacteriia</taxon>
        <taxon>Sphingobacteriales</taxon>
        <taxon>Sphingobacteriaceae</taxon>
        <taxon>Sphingobacterium</taxon>
    </lineage>
</organism>
<dbReference type="AlphaFoldDB" id="A0A380CS74"/>
<evidence type="ECO:0008006" key="4">
    <source>
        <dbReference type="Google" id="ProtNLM"/>
    </source>
</evidence>
<name>A0A380CS74_SPHSI</name>